<evidence type="ECO:0008006" key="3">
    <source>
        <dbReference type="Google" id="ProtNLM"/>
    </source>
</evidence>
<dbReference type="AlphaFoldDB" id="A0A445DAN9"/>
<comment type="caution">
    <text evidence="1">The sequence shown here is derived from an EMBL/GenBank/DDBJ whole genome shotgun (WGS) entry which is preliminary data.</text>
</comment>
<dbReference type="EMBL" id="SDMP01000004">
    <property type="protein sequence ID" value="RYR60242.1"/>
    <property type="molecule type" value="Genomic_DNA"/>
</dbReference>
<proteinExistence type="predicted"/>
<gene>
    <name evidence="1" type="ORF">Ahy_A04g017315</name>
</gene>
<name>A0A445DAN9_ARAHY</name>
<sequence length="132" mass="15018">MGRPGRFVILGGCLAFYSHDYFGHKTDIWVMKEYKVQSSWTLYAIPGLEFDPLCLSNGSDIIGVDPFGVSIPVGSIKLVKYNIREELLQHFTCPHHLGHHAYNFASCSYTESPWCSLVIVSIRIRRRILSIK</sequence>
<dbReference type="Proteomes" id="UP000289738">
    <property type="component" value="Chromosome A04"/>
</dbReference>
<evidence type="ECO:0000313" key="1">
    <source>
        <dbReference type="EMBL" id="RYR60242.1"/>
    </source>
</evidence>
<accession>A0A445DAN9</accession>
<reference evidence="1 2" key="1">
    <citation type="submission" date="2019-01" db="EMBL/GenBank/DDBJ databases">
        <title>Sequencing of cultivated peanut Arachis hypogaea provides insights into genome evolution and oil improvement.</title>
        <authorList>
            <person name="Chen X."/>
        </authorList>
    </citation>
    <scope>NUCLEOTIDE SEQUENCE [LARGE SCALE GENOMIC DNA]</scope>
    <source>
        <strain evidence="2">cv. Fuhuasheng</strain>
        <tissue evidence="1">Leaves</tissue>
    </source>
</reference>
<evidence type="ECO:0000313" key="2">
    <source>
        <dbReference type="Proteomes" id="UP000289738"/>
    </source>
</evidence>
<keyword evidence="2" id="KW-1185">Reference proteome</keyword>
<organism evidence="1 2">
    <name type="scientific">Arachis hypogaea</name>
    <name type="common">Peanut</name>
    <dbReference type="NCBI Taxonomy" id="3818"/>
    <lineage>
        <taxon>Eukaryota</taxon>
        <taxon>Viridiplantae</taxon>
        <taxon>Streptophyta</taxon>
        <taxon>Embryophyta</taxon>
        <taxon>Tracheophyta</taxon>
        <taxon>Spermatophyta</taxon>
        <taxon>Magnoliopsida</taxon>
        <taxon>eudicotyledons</taxon>
        <taxon>Gunneridae</taxon>
        <taxon>Pentapetalae</taxon>
        <taxon>rosids</taxon>
        <taxon>fabids</taxon>
        <taxon>Fabales</taxon>
        <taxon>Fabaceae</taxon>
        <taxon>Papilionoideae</taxon>
        <taxon>50 kb inversion clade</taxon>
        <taxon>dalbergioids sensu lato</taxon>
        <taxon>Dalbergieae</taxon>
        <taxon>Pterocarpus clade</taxon>
        <taxon>Arachis</taxon>
    </lineage>
</organism>
<protein>
    <recommendedName>
        <fullName evidence="3">F-box associated domain-containing protein</fullName>
    </recommendedName>
</protein>